<feature type="region of interest" description="Disordered" evidence="2">
    <location>
        <begin position="1"/>
        <end position="82"/>
    </location>
</feature>
<feature type="compositionally biased region" description="Basic residues" evidence="2">
    <location>
        <begin position="63"/>
        <end position="73"/>
    </location>
</feature>
<dbReference type="STRING" id="400727.A0A2T7NKZ4"/>
<evidence type="ECO:0000256" key="1">
    <source>
        <dbReference type="SAM" id="Coils"/>
    </source>
</evidence>
<feature type="region of interest" description="Disordered" evidence="2">
    <location>
        <begin position="2036"/>
        <end position="2058"/>
    </location>
</feature>
<feature type="region of interest" description="Disordered" evidence="2">
    <location>
        <begin position="2121"/>
        <end position="2154"/>
    </location>
</feature>
<dbReference type="Proteomes" id="UP000245119">
    <property type="component" value="Linkage Group LG11"/>
</dbReference>
<feature type="region of interest" description="Disordered" evidence="2">
    <location>
        <begin position="1872"/>
        <end position="1912"/>
    </location>
</feature>
<protein>
    <submittedName>
        <fullName evidence="3">Uncharacterized protein</fullName>
    </submittedName>
</protein>
<feature type="compositionally biased region" description="Basic and acidic residues" evidence="2">
    <location>
        <begin position="1903"/>
        <end position="1912"/>
    </location>
</feature>
<feature type="region of interest" description="Disordered" evidence="2">
    <location>
        <begin position="786"/>
        <end position="807"/>
    </location>
</feature>
<proteinExistence type="predicted"/>
<feature type="region of interest" description="Disordered" evidence="2">
    <location>
        <begin position="1562"/>
        <end position="1589"/>
    </location>
</feature>
<feature type="coiled-coil region" evidence="1">
    <location>
        <begin position="489"/>
        <end position="534"/>
    </location>
</feature>
<name>A0A2T7NKZ4_POMCA</name>
<evidence type="ECO:0000313" key="3">
    <source>
        <dbReference type="EMBL" id="PVD21838.1"/>
    </source>
</evidence>
<dbReference type="OrthoDB" id="10068017at2759"/>
<dbReference type="EMBL" id="PZQS01000011">
    <property type="protein sequence ID" value="PVD21838.1"/>
    <property type="molecule type" value="Genomic_DNA"/>
</dbReference>
<feature type="region of interest" description="Disordered" evidence="2">
    <location>
        <begin position="828"/>
        <end position="866"/>
    </location>
</feature>
<keyword evidence="1" id="KW-0175">Coiled coil</keyword>
<feature type="region of interest" description="Disordered" evidence="2">
    <location>
        <begin position="996"/>
        <end position="1016"/>
    </location>
</feature>
<feature type="region of interest" description="Disordered" evidence="2">
    <location>
        <begin position="404"/>
        <end position="466"/>
    </location>
</feature>
<reference evidence="3 4" key="1">
    <citation type="submission" date="2018-04" db="EMBL/GenBank/DDBJ databases">
        <title>The genome of golden apple snail Pomacea canaliculata provides insight into stress tolerance and invasive adaptation.</title>
        <authorList>
            <person name="Liu C."/>
            <person name="Liu B."/>
            <person name="Ren Y."/>
            <person name="Zhang Y."/>
            <person name="Wang H."/>
            <person name="Li S."/>
            <person name="Jiang F."/>
            <person name="Yin L."/>
            <person name="Zhang G."/>
            <person name="Qian W."/>
            <person name="Fan W."/>
        </authorList>
    </citation>
    <scope>NUCLEOTIDE SEQUENCE [LARGE SCALE GENOMIC DNA]</scope>
    <source>
        <strain evidence="3">SZHN2017</strain>
        <tissue evidence="3">Muscle</tissue>
    </source>
</reference>
<feature type="compositionally biased region" description="Low complexity" evidence="2">
    <location>
        <begin position="449"/>
        <end position="459"/>
    </location>
</feature>
<feature type="region of interest" description="Disordered" evidence="2">
    <location>
        <begin position="2204"/>
        <end position="2224"/>
    </location>
</feature>
<feature type="compositionally biased region" description="Basic and acidic residues" evidence="2">
    <location>
        <begin position="1"/>
        <end position="18"/>
    </location>
</feature>
<feature type="compositionally biased region" description="Low complexity" evidence="2">
    <location>
        <begin position="2408"/>
        <end position="2425"/>
    </location>
</feature>
<gene>
    <name evidence="3" type="ORF">C0Q70_17640</name>
</gene>
<feature type="compositionally biased region" description="Basic residues" evidence="2">
    <location>
        <begin position="29"/>
        <end position="40"/>
    </location>
</feature>
<keyword evidence="4" id="KW-1185">Reference proteome</keyword>
<feature type="compositionally biased region" description="Polar residues" evidence="2">
    <location>
        <begin position="53"/>
        <end position="62"/>
    </location>
</feature>
<feature type="region of interest" description="Disordered" evidence="2">
    <location>
        <begin position="2408"/>
        <end position="2429"/>
    </location>
</feature>
<feature type="compositionally biased region" description="Polar residues" evidence="2">
    <location>
        <begin position="2036"/>
        <end position="2053"/>
    </location>
</feature>
<organism evidence="3 4">
    <name type="scientific">Pomacea canaliculata</name>
    <name type="common">Golden apple snail</name>
    <dbReference type="NCBI Taxonomy" id="400727"/>
    <lineage>
        <taxon>Eukaryota</taxon>
        <taxon>Metazoa</taxon>
        <taxon>Spiralia</taxon>
        <taxon>Lophotrochozoa</taxon>
        <taxon>Mollusca</taxon>
        <taxon>Gastropoda</taxon>
        <taxon>Caenogastropoda</taxon>
        <taxon>Architaenioglossa</taxon>
        <taxon>Ampullarioidea</taxon>
        <taxon>Ampullariidae</taxon>
        <taxon>Pomacea</taxon>
    </lineage>
</organism>
<accession>A0A2T7NKZ4</accession>
<feature type="compositionally biased region" description="Polar residues" evidence="2">
    <location>
        <begin position="1562"/>
        <end position="1571"/>
    </location>
</feature>
<sequence>MEGTEDIKEDITTKKENNWDNFKSASPRAARRSERKRKNRQPVFSPDDFATGKQGSLSSASTSKKKCKGRHRQPASSAINRPYDVLPDGKPFSCDLCHSPYVCNPLLSKGGSRFHRSRHMPSPRQKISPITGKTLTLCNACGNSLDGPRLLKKPILPSPEEKEAYIAKAKSFAKDVAAEVQDSNAEKLYCPSFKKRPCGCLQTHLRADGNKTLMRERTQTLLHLFQEAKKLATEKVYQSTELGKTLFAKKKLRQGQIGLGNGMKRSARFESFILEKRTYLKKELRLCERATQRILCYSNNFLHKKLKTEQRGSRIIRQKGKAAMGLLEPLEKIAHWRCCVDHCVRIIHSHRNLLQQWRKRASISQSEARRVLAEMLTPSGGVRSNCYKFIGWITGCSHSTIGKVRDHMRRTKGDREPPAHGLLNYRRQTSHSHTETQPATATKTKDACKSSPKKPSSSSNVQKSISLPEHLALSPVSGLSSSEKNAESLADIQQQVLSQLAQLQGAQQQLASSIQALQQQLVTAQQQQKQLSMSAAQLSQQASLHHQEQAACHMPQGAAVQQRVGSVQELLAAVPQQHTDTPRSQQGGVSVQHSVVTLQQYQPVQQQQQQQAFMNHYTPHSALTQLNLHASVPSLTSSSYSHPQYFTQTQPQEGLPARSHQDTDSWKGTIPLTPQQSAVAFPNQLSPLLHTHQAPGAAPLPLPQQQQHCLRTRQQEQCLAVGVPHQAAHSMGDVMVLVSQQGPSTRDQQLSPAQQTIPVLFSYPQPQLSLHPGLGTSVTCPWQQQPQQQAHHLQPKSMHMQQFQQHLHQPHVLPQQHHLQQIHHLPQETDHRNQPPLRHQTSMAQAQEGQYMQHSTGADNNQPTQVIQPPLHLHTHERQLQVASVLSETSQMQALQSHAVVSLSNPVTQKMIPALELSVHPTQSAPNPPSLVQVSLMSQSQPGPEGRLPTQCVPAPSPLASSLTDHQTASQASSPVFIPVALQVHAPRPVTQPTYSVAREEDQSKMADQGTLRNRGEIPGSTFSASVAHHQPAFCEKTVPSLLNNSSVALQSQNIPRGRHPFNSQNLAAAGHHKMLVQSIVVPGPPYLPLQHQAHNHPQCLAPLHGSSTVQIVSHSIADSNAGPIPPAYSKTQTITVPTSAVSCSQGVMRATGGKVQTDTCPTFNSSAPNMVEVLKPKCQPHIVITYPLQTPSLTHHQSSMQPATISTLPAPRESVGQSVNAPQILILPSSAQDERILGRSLVDSLHIDICADKSQVPLKVANITQSIVSEATILPQQVQTKDQVVRSHVNSLDNLRTFATSETRCPLQTAANKDQLSANDNILIVKAQQNDVSSPSPSTSMASDPLLKNMGNMGSGKNKNSGAYARTNEVSGAKVTAEQVASSQNSFAASVSVGELQRKIIINASTINKNSLGSLTFPVFNSNLHKDCSTAQVTVEHTTDTALGLCQKMCPIHDSISASESSNSISVLKPVTICSSTTTASTPSSSRTVAMLLSPSRAPSGDFITPITQEAKQPKMASSVNDVSRVEKETFQSSSKTEPILPACKVPNHLERALELTTTADGTKVQVSSSGKKEKQKPRHVSKTRVANSRGQIARATGDDGRVSVQVCMQSQGSSSHLVTQAHSTQSAKGSHLAGTAVETLKPAGTLSTKASSVLSSLVTTTTAISTPIPAVGSNISSIQLSTPCMGLGLEPSGVIQIMAAASSSSPTLPVVTTSSVSVPQRIASQASGTASASSSLFPSAVVLNQVPVASLPVQIVDVLPLSSSGSTTVQTLPRLPTSLPVIAVGQSLASASSVTAVIAPGCSQQKNVLAHADPSETAKICVAEAPVIKAHCAKRRNKRVEFAGGHDGYSSSSRTITALKAQEDHRDIIHEEDSNQRSLSFSRVNVPPKDAATAAPTSGVGEKEAEDARPDKNSALGQEMMRKAPVGSPALLSSSIVSQSCRAKSLVSSMPAAHTNNLSNCDSGHGNSHQSQVCPPKVQVPLGTGLSHVPSGHLLDQKEQDRLVGLSGQPAFDSHHTHVVVSLSDKTASILESKTHDQQPGQESFYPSSKSGHPKAVYSLNKTESSALVSLDPFVGKDVHKERAARWCSVPKPIQGNSSASHITQSDLSQITYLTSEAPTHVVEPSSSKTKRPVNLGEMSPATRADCRPSSRPAVISKTELVSVRPMMKSGHVYLSATELSGKESESACAKVNLSASSDHVTSGTVKVSPRKQISSTSGNTKHVQRVKSIATCTGSQLVKEPQSHQRQLSKHSNDKEMLHFPPSLQSFHQQEASIILPISTAAASCPAGDFTMFKSTQVFPGVSAAQTTASHQTHLQAPDAYSHPPSTAHPLLASLPSTNGLTFFLGAPQPFHQEPQQTLTQSHISSWHRDGVLTGSPLRGLDSDLDEASRDTDVLQGHGILHALSSSASSSSRSRNSSGASSIEPSITIDPASLPLDIMQMIMQHGLALTVTEVVAPGTGEDM</sequence>
<evidence type="ECO:0000256" key="2">
    <source>
        <dbReference type="SAM" id="MobiDB-lite"/>
    </source>
</evidence>
<feature type="compositionally biased region" description="Basic residues" evidence="2">
    <location>
        <begin position="1575"/>
        <end position="1584"/>
    </location>
</feature>
<evidence type="ECO:0000313" key="4">
    <source>
        <dbReference type="Proteomes" id="UP000245119"/>
    </source>
</evidence>
<comment type="caution">
    <text evidence="3">The sequence shown here is derived from an EMBL/GenBank/DDBJ whole genome shotgun (WGS) entry which is preliminary data.</text>
</comment>
<feature type="compositionally biased region" description="Polar residues" evidence="2">
    <location>
        <begin position="839"/>
        <end position="866"/>
    </location>
</feature>